<proteinExistence type="predicted"/>
<protein>
    <submittedName>
        <fullName evidence="1">Uncharacterized protein</fullName>
    </submittedName>
</protein>
<dbReference type="AlphaFoldDB" id="A0A1B6NQL0"/>
<accession>A0A1B6NQL0</accession>
<dbReference type="EMBL" id="AYSL01001609">
    <property type="protein sequence ID" value="KTF05720.1"/>
    <property type="molecule type" value="Genomic_DNA"/>
</dbReference>
<name>A0A1B6NQL0_9ZZZZ</name>
<evidence type="ECO:0000313" key="1">
    <source>
        <dbReference type="EMBL" id="KTF05720.1"/>
    </source>
</evidence>
<gene>
    <name evidence="1" type="ORF">MGSAQ_002777</name>
</gene>
<reference evidence="1" key="1">
    <citation type="submission" date="2013-11" db="EMBL/GenBank/DDBJ databases">
        <title>Microbial diversity, functional groups and degradation webs in Northern and Southern Mediterranean and Red Sea marine crude oil polluted sites.</title>
        <authorList>
            <person name="Daffonchio D."/>
            <person name="Mapelli F."/>
            <person name="Ferrer M."/>
            <person name="Richter M."/>
            <person name="Cherif A."/>
            <person name="Malkawi H.I."/>
            <person name="Yakimov M.M."/>
            <person name="Abdel-Fattah Y.R."/>
            <person name="Blaghen M."/>
            <person name="Golyshin P.N."/>
            <person name="Kalogerakis N."/>
            <person name="Boon N."/>
            <person name="Magagnini M."/>
            <person name="Fava F."/>
        </authorList>
    </citation>
    <scope>NUCLEOTIDE SEQUENCE</scope>
</reference>
<organism evidence="1">
    <name type="scientific">marine sediment metagenome</name>
    <dbReference type="NCBI Taxonomy" id="412755"/>
    <lineage>
        <taxon>unclassified sequences</taxon>
        <taxon>metagenomes</taxon>
        <taxon>ecological metagenomes</taxon>
    </lineage>
</organism>
<comment type="caution">
    <text evidence="1">The sequence shown here is derived from an EMBL/GenBank/DDBJ whole genome shotgun (WGS) entry which is preliminary data.</text>
</comment>
<sequence>MLLPVMGLGCELLTAPFAGISAVPEVLDESTSPLLINSVLFNWRCASALASDTALTVPSMFTRRPGRLLSALARVSSFSFTAGERVEAPNANSALSNSSSLPTRLASSEKGAVTALVIILPIAFSMIEPKLKSGLSISPETSKPKSITPFLSSNSAIARPNGRLNA</sequence>